<evidence type="ECO:0000256" key="1">
    <source>
        <dbReference type="SAM" id="Phobius"/>
    </source>
</evidence>
<feature type="transmembrane region" description="Helical" evidence="1">
    <location>
        <begin position="42"/>
        <end position="65"/>
    </location>
</feature>
<comment type="caution">
    <text evidence="2">The sequence shown here is derived from an EMBL/GenBank/DDBJ whole genome shotgun (WGS) entry which is preliminary data.</text>
</comment>
<gene>
    <name evidence="2" type="ORF">TcWFU_001349</name>
</gene>
<evidence type="ECO:0000313" key="3">
    <source>
        <dbReference type="Proteomes" id="UP001651158"/>
    </source>
</evidence>
<evidence type="ECO:0000313" key="2">
    <source>
        <dbReference type="EMBL" id="KAL5108468.1"/>
    </source>
</evidence>
<sequence>MIHLSHPIWRSLDRISTRRTQKQHLYQKCIAKGEKQVARGSCFWVIVGDGVVVVAAVSSAAALAVSSGRRALVCGQICATIHRRGLSSIVLKIGDLEQKFGSPFTQNEVLSEGVTRQANVVIAADMKKSCETTGVAGKLRRKESSLNLLTAMRLIKPMVLLLLPNSN</sequence>
<proteinExistence type="predicted"/>
<reference evidence="2 3" key="1">
    <citation type="journal article" date="2022" name="Front. Cell. Infect. Microbiol.">
        <title>The Genomes of Two Strains of Taenia crassiceps the Animal Model for the Study of Human Cysticercosis.</title>
        <authorList>
            <person name="Bobes R.J."/>
            <person name="Estrada K."/>
            <person name="Rios-Valencia D.G."/>
            <person name="Calderon-Gallegos A."/>
            <person name="de la Torre P."/>
            <person name="Carrero J.C."/>
            <person name="Sanchez-Flores A."/>
            <person name="Laclette J.P."/>
        </authorList>
    </citation>
    <scope>NUCLEOTIDE SEQUENCE [LARGE SCALE GENOMIC DNA]</scope>
    <source>
        <strain evidence="2">WFUcys</strain>
    </source>
</reference>
<dbReference type="Proteomes" id="UP001651158">
    <property type="component" value="Unassembled WGS sequence"/>
</dbReference>
<keyword evidence="1" id="KW-0472">Membrane</keyword>
<protein>
    <submittedName>
        <fullName evidence="2">Uncharacterized protein</fullName>
    </submittedName>
</protein>
<keyword evidence="1" id="KW-0812">Transmembrane</keyword>
<organism evidence="2 3">
    <name type="scientific">Taenia crassiceps</name>
    <dbReference type="NCBI Taxonomy" id="6207"/>
    <lineage>
        <taxon>Eukaryota</taxon>
        <taxon>Metazoa</taxon>
        <taxon>Spiralia</taxon>
        <taxon>Lophotrochozoa</taxon>
        <taxon>Platyhelminthes</taxon>
        <taxon>Cestoda</taxon>
        <taxon>Eucestoda</taxon>
        <taxon>Cyclophyllidea</taxon>
        <taxon>Taeniidae</taxon>
        <taxon>Taenia</taxon>
    </lineage>
</organism>
<name>A0ABR4QFC4_9CEST</name>
<keyword evidence="3" id="KW-1185">Reference proteome</keyword>
<keyword evidence="1" id="KW-1133">Transmembrane helix</keyword>
<accession>A0ABR4QFC4</accession>
<dbReference type="EMBL" id="JAKROA010000003">
    <property type="protein sequence ID" value="KAL5108468.1"/>
    <property type="molecule type" value="Genomic_DNA"/>
</dbReference>